<name>A0A6L2MF63_TANCI</name>
<proteinExistence type="predicted"/>
<reference evidence="2" key="1">
    <citation type="journal article" date="2019" name="Sci. Rep.">
        <title>Draft genome of Tanacetum cinerariifolium, the natural source of mosquito coil.</title>
        <authorList>
            <person name="Yamashiro T."/>
            <person name="Shiraishi A."/>
            <person name="Satake H."/>
            <person name="Nakayama K."/>
        </authorList>
    </citation>
    <scope>NUCLEOTIDE SEQUENCE</scope>
</reference>
<dbReference type="EMBL" id="BKCJ010006531">
    <property type="protein sequence ID" value="GEU72633.1"/>
    <property type="molecule type" value="Genomic_DNA"/>
</dbReference>
<evidence type="ECO:0000256" key="1">
    <source>
        <dbReference type="SAM" id="MobiDB-lite"/>
    </source>
</evidence>
<accession>A0A6L2MF63</accession>
<comment type="caution">
    <text evidence="2">The sequence shown here is derived from an EMBL/GenBank/DDBJ whole genome shotgun (WGS) entry which is preliminary data.</text>
</comment>
<sequence>MDAPLSPDRVFDFPMVEPEPYLAYDFFAVDPIPGLAEAPGNINRWIEEDVPLGGKMGDPMEIAGGAEEARLDLLFGDDTDGPSTTTPETLLPAGQPFPGMTHRTSMLPSVINNLCVRMGNLEYGHGALIKKMGTAVQVVSRLEEIDTRVQQVEGRVDTHPSSYMTVSRQDVIVGLSQQELLAVLEKKLLGPSPGPQ</sequence>
<protein>
    <submittedName>
        <fullName evidence="2">Uncharacterized protein</fullName>
    </submittedName>
</protein>
<organism evidence="2">
    <name type="scientific">Tanacetum cinerariifolium</name>
    <name type="common">Dalmatian daisy</name>
    <name type="synonym">Chrysanthemum cinerariifolium</name>
    <dbReference type="NCBI Taxonomy" id="118510"/>
    <lineage>
        <taxon>Eukaryota</taxon>
        <taxon>Viridiplantae</taxon>
        <taxon>Streptophyta</taxon>
        <taxon>Embryophyta</taxon>
        <taxon>Tracheophyta</taxon>
        <taxon>Spermatophyta</taxon>
        <taxon>Magnoliopsida</taxon>
        <taxon>eudicotyledons</taxon>
        <taxon>Gunneridae</taxon>
        <taxon>Pentapetalae</taxon>
        <taxon>asterids</taxon>
        <taxon>campanulids</taxon>
        <taxon>Asterales</taxon>
        <taxon>Asteraceae</taxon>
        <taxon>Asteroideae</taxon>
        <taxon>Anthemideae</taxon>
        <taxon>Anthemidinae</taxon>
        <taxon>Tanacetum</taxon>
    </lineage>
</organism>
<gene>
    <name evidence="2" type="ORF">Tci_044611</name>
</gene>
<evidence type="ECO:0000313" key="2">
    <source>
        <dbReference type="EMBL" id="GEU72633.1"/>
    </source>
</evidence>
<feature type="region of interest" description="Disordered" evidence="1">
    <location>
        <begin position="78"/>
        <end position="97"/>
    </location>
</feature>
<dbReference type="AlphaFoldDB" id="A0A6L2MF63"/>